<sequence>MNQTSYGLEEFTALFPFSLDDFQLQAIEALNQNCSVVVCAPTGSGKTLVGEYVIHRALARQRRVFYTTPLKALSNQKLRDFREQFGHEQVGLLTGDVSINRDAPILVMTTEIFRNMLYGTPIGEVGTSLAGVESVVLDECHYMNDRQRGTVWEESIIYCPAEIQLVALSATIANGEQLTDWITAVHGETRLIYSDWRPVPLQFYFCQGKGLFPLLNSEKTHLNARLLRSNPPPVRGRKRPEFLNLAYVVNQLAQRQMLPAIYFIFSRRGCDQALQQMGGVNLLNPDESQALNQILDEFLARNGAVVPTAHIAPLRQGIAAHHAGVLPLWKTLIEELFQDGLIKVVFATETLAAGINMPARTTVLSSLSKRTDSGHRLLTASEFLQISGRAGRRGMDEIGHVVTLQTPFEGAREAAYLATVGPDPLVSQFTPSYGMVLNLLQRHTLEEARDLIERSFGQYLATLHLAPQRQAIATLEAELEEINQRLDPANPQALSRYQKLRERLRQEQRLLKTLSHQAEALAHEQRVPQLLVAQPGTLVCLDTTELHPKVEDAYLTAILAAKLPGPGQFPLLGCWGVNNRFYVVALEQVKAIGKVAPVVFPAWPTDISPKRGYSWNGPTEAADIAKALPEMHPDVSLEVQAQAKKIAQIEAEMATLPVGANPGTALRLRRRREKLLTDLVDRQEKLSQQAHPHWEDFLSLIAILQEFGGLEDLVATPLGQLAASLRGENELWLALAFDSGALDELPPQQLAAACAALVTETPRPDSWTDHALSAPVEEALSSLRPIRRQLFQAQRRKRVIFPIWLETGLVGLVEHWALGIEWSALCQATNLDQGDLVRLLRRTLDVLSQIPHAPHASPTLKKSATQARQLLDRFPVNDLLVEDPDINPQDIGSISS</sequence>
<evidence type="ECO:0000259" key="6">
    <source>
        <dbReference type="PROSITE" id="PS51192"/>
    </source>
</evidence>
<evidence type="ECO:0000256" key="3">
    <source>
        <dbReference type="ARBA" id="ARBA00022806"/>
    </source>
</evidence>
<dbReference type="SUPFAM" id="SSF52540">
    <property type="entry name" value="P-loop containing nucleoside triphosphate hydrolases"/>
    <property type="match status" value="1"/>
</dbReference>
<dbReference type="SMART" id="SM00490">
    <property type="entry name" value="HELICc"/>
    <property type="match status" value="1"/>
</dbReference>
<dbReference type="GO" id="GO:0005524">
    <property type="term" value="F:ATP binding"/>
    <property type="evidence" value="ECO:0007669"/>
    <property type="project" value="UniProtKB-KW"/>
</dbReference>
<dbReference type="Gene3D" id="1.10.3380.30">
    <property type="match status" value="1"/>
</dbReference>
<dbReference type="PROSITE" id="PS51194">
    <property type="entry name" value="HELICASE_CTER"/>
    <property type="match status" value="1"/>
</dbReference>
<keyword evidence="4" id="KW-0067">ATP-binding</keyword>
<dbReference type="AlphaFoldDB" id="A0AAE4JUS0"/>
<dbReference type="SMART" id="SM01142">
    <property type="entry name" value="DSHCT"/>
    <property type="match status" value="1"/>
</dbReference>
<keyword evidence="5" id="KW-0175">Coiled coil</keyword>
<organism evidence="8 9">
    <name type="scientific">Pseudocalidococcus azoricus BACA0444</name>
    <dbReference type="NCBI Taxonomy" id="2918990"/>
    <lineage>
        <taxon>Bacteria</taxon>
        <taxon>Bacillati</taxon>
        <taxon>Cyanobacteriota</taxon>
        <taxon>Cyanophyceae</taxon>
        <taxon>Acaryochloridales</taxon>
        <taxon>Thermosynechococcaceae</taxon>
        <taxon>Pseudocalidococcus</taxon>
        <taxon>Pseudocalidococcus azoricus</taxon>
    </lineage>
</organism>
<dbReference type="GO" id="GO:0070478">
    <property type="term" value="P:nuclear-transcribed mRNA catabolic process, 3'-5' exonucleolytic nonsense-mediated decay"/>
    <property type="evidence" value="ECO:0007669"/>
    <property type="project" value="TreeGrafter"/>
</dbReference>
<dbReference type="GO" id="GO:0003676">
    <property type="term" value="F:nucleic acid binding"/>
    <property type="evidence" value="ECO:0007669"/>
    <property type="project" value="InterPro"/>
</dbReference>
<dbReference type="GO" id="GO:0055087">
    <property type="term" value="C:Ski complex"/>
    <property type="evidence" value="ECO:0007669"/>
    <property type="project" value="TreeGrafter"/>
</dbReference>
<dbReference type="Proteomes" id="UP001268256">
    <property type="component" value="Unassembled WGS sequence"/>
</dbReference>
<dbReference type="SMART" id="SM00487">
    <property type="entry name" value="DEXDc"/>
    <property type="match status" value="1"/>
</dbReference>
<feature type="coiled-coil region" evidence="5">
    <location>
        <begin position="465"/>
        <end position="524"/>
    </location>
</feature>
<gene>
    <name evidence="8" type="ORF">RIF25_02170</name>
</gene>
<feature type="domain" description="Helicase C-terminal" evidence="7">
    <location>
        <begin position="269"/>
        <end position="440"/>
    </location>
</feature>
<name>A0AAE4JUS0_9CYAN</name>
<dbReference type="Pfam" id="PF08148">
    <property type="entry name" value="DSHCT"/>
    <property type="match status" value="1"/>
</dbReference>
<evidence type="ECO:0000259" key="7">
    <source>
        <dbReference type="PROSITE" id="PS51194"/>
    </source>
</evidence>
<dbReference type="InterPro" id="IPR012961">
    <property type="entry name" value="Ski2/MTR4_C"/>
</dbReference>
<evidence type="ECO:0000256" key="2">
    <source>
        <dbReference type="ARBA" id="ARBA00022801"/>
    </source>
</evidence>
<evidence type="ECO:0000256" key="4">
    <source>
        <dbReference type="ARBA" id="ARBA00022840"/>
    </source>
</evidence>
<comment type="caution">
    <text evidence="8">The sequence shown here is derived from an EMBL/GenBank/DDBJ whole genome shotgun (WGS) entry which is preliminary data.</text>
</comment>
<evidence type="ECO:0000313" key="9">
    <source>
        <dbReference type="Proteomes" id="UP001268256"/>
    </source>
</evidence>
<protein>
    <submittedName>
        <fullName evidence="8">DEAD/DEAH box helicase</fullName>
    </submittedName>
</protein>
<keyword evidence="1" id="KW-0547">Nucleotide-binding</keyword>
<dbReference type="GO" id="GO:0004386">
    <property type="term" value="F:helicase activity"/>
    <property type="evidence" value="ECO:0007669"/>
    <property type="project" value="UniProtKB-KW"/>
</dbReference>
<dbReference type="InterPro" id="IPR050699">
    <property type="entry name" value="RNA-DNA_Helicase"/>
</dbReference>
<keyword evidence="2" id="KW-0378">Hydrolase</keyword>
<dbReference type="CDD" id="cd18795">
    <property type="entry name" value="SF2_C_Ski2"/>
    <property type="match status" value="1"/>
</dbReference>
<keyword evidence="9" id="KW-1185">Reference proteome</keyword>
<dbReference type="InterPro" id="IPR001650">
    <property type="entry name" value="Helicase_C-like"/>
</dbReference>
<accession>A0AAE4JUS0</accession>
<proteinExistence type="predicted"/>
<keyword evidence="3 8" id="KW-0347">Helicase</keyword>
<dbReference type="RefSeq" id="WP_322876908.1">
    <property type="nucleotide sequence ID" value="NZ_JAVMIP010000001.1"/>
</dbReference>
<dbReference type="GO" id="GO:0016787">
    <property type="term" value="F:hydrolase activity"/>
    <property type="evidence" value="ECO:0007669"/>
    <property type="project" value="UniProtKB-KW"/>
</dbReference>
<dbReference type="InterPro" id="IPR027417">
    <property type="entry name" value="P-loop_NTPase"/>
</dbReference>
<dbReference type="PANTHER" id="PTHR12131:SF1">
    <property type="entry name" value="ATP-DEPENDENT RNA HELICASE SUPV3L1, MITOCHONDRIAL-RELATED"/>
    <property type="match status" value="1"/>
</dbReference>
<evidence type="ECO:0000256" key="5">
    <source>
        <dbReference type="SAM" id="Coils"/>
    </source>
</evidence>
<dbReference type="Pfam" id="PF00270">
    <property type="entry name" value="DEAD"/>
    <property type="match status" value="1"/>
</dbReference>
<evidence type="ECO:0000256" key="1">
    <source>
        <dbReference type="ARBA" id="ARBA00022741"/>
    </source>
</evidence>
<dbReference type="Gene3D" id="3.40.50.300">
    <property type="entry name" value="P-loop containing nucleotide triphosphate hydrolases"/>
    <property type="match status" value="2"/>
</dbReference>
<dbReference type="Pfam" id="PF00271">
    <property type="entry name" value="Helicase_C"/>
    <property type="match status" value="1"/>
</dbReference>
<reference evidence="9" key="1">
    <citation type="submission" date="2023-07" db="EMBL/GenBank/DDBJ databases">
        <authorList>
            <person name="Luz R."/>
            <person name="Cordeiro R."/>
            <person name="Fonseca A."/>
            <person name="Goncalves V."/>
        </authorList>
    </citation>
    <scope>NUCLEOTIDE SEQUENCE [LARGE SCALE GENOMIC DNA]</scope>
    <source>
        <strain evidence="9">BACA0444</strain>
    </source>
</reference>
<dbReference type="InterPro" id="IPR011545">
    <property type="entry name" value="DEAD/DEAH_box_helicase_dom"/>
</dbReference>
<dbReference type="EMBL" id="JAVMIP010000001">
    <property type="protein sequence ID" value="MDS3859605.1"/>
    <property type="molecule type" value="Genomic_DNA"/>
</dbReference>
<feature type="domain" description="Helicase ATP-binding" evidence="6">
    <location>
        <begin position="27"/>
        <end position="190"/>
    </location>
</feature>
<dbReference type="PANTHER" id="PTHR12131">
    <property type="entry name" value="ATP-DEPENDENT RNA AND DNA HELICASE"/>
    <property type="match status" value="1"/>
</dbReference>
<dbReference type="PROSITE" id="PS51192">
    <property type="entry name" value="HELICASE_ATP_BIND_1"/>
    <property type="match status" value="1"/>
</dbReference>
<evidence type="ECO:0000313" key="8">
    <source>
        <dbReference type="EMBL" id="MDS3859605.1"/>
    </source>
</evidence>
<dbReference type="InterPro" id="IPR014001">
    <property type="entry name" value="Helicase_ATP-bd"/>
</dbReference>